<dbReference type="Gene3D" id="4.10.640.40">
    <property type="entry name" value="Cytoplasmic polyadenylation element-binding protein, ZZ domain"/>
    <property type="match status" value="1"/>
</dbReference>
<dbReference type="PROSITE" id="PS50119">
    <property type="entry name" value="ZF_BBOX"/>
    <property type="match status" value="1"/>
</dbReference>
<accession>A0ABR4N7M4</accession>
<feature type="compositionally biased region" description="Polar residues" evidence="2">
    <location>
        <begin position="1"/>
        <end position="10"/>
    </location>
</feature>
<dbReference type="InterPro" id="IPR057668">
    <property type="entry name" value="E2_Ub-conjug_enz_C"/>
</dbReference>
<dbReference type="EMBL" id="JADGIZ020000023">
    <property type="protein sequence ID" value="KAL2915527.1"/>
    <property type="molecule type" value="Genomic_DNA"/>
</dbReference>
<dbReference type="InterPro" id="IPR018553">
    <property type="entry name" value="E2_Ub-conjug_enz"/>
</dbReference>
<comment type="caution">
    <text evidence="4">The sequence shown here is derived from an EMBL/GenBank/DDBJ whole genome shotgun (WGS) entry which is preliminary data.</text>
</comment>
<evidence type="ECO:0000313" key="4">
    <source>
        <dbReference type="EMBL" id="KAL2915527.1"/>
    </source>
</evidence>
<dbReference type="Pfam" id="PF09418">
    <property type="entry name" value="DUF2009"/>
    <property type="match status" value="1"/>
</dbReference>
<keyword evidence="1" id="KW-0479">Metal-binding</keyword>
<dbReference type="PANTHER" id="PTHR31560:SF0">
    <property type="entry name" value="UPF0652 PROTEIN C22H10.08"/>
    <property type="match status" value="1"/>
</dbReference>
<reference evidence="4 5" key="1">
    <citation type="submission" date="2023-09" db="EMBL/GenBank/DDBJ databases">
        <title>Pangenome analysis of Batrachochytrium dendrobatidis and related Chytrids.</title>
        <authorList>
            <person name="Yacoub M.N."/>
            <person name="Stajich J.E."/>
            <person name="James T.Y."/>
        </authorList>
    </citation>
    <scope>NUCLEOTIDE SEQUENCE [LARGE SCALE GENOMIC DNA]</scope>
    <source>
        <strain evidence="4 5">JEL0888</strain>
    </source>
</reference>
<feature type="domain" description="B box-type" evidence="3">
    <location>
        <begin position="108"/>
        <end position="154"/>
    </location>
</feature>
<evidence type="ECO:0000259" key="3">
    <source>
        <dbReference type="PROSITE" id="PS50119"/>
    </source>
</evidence>
<protein>
    <recommendedName>
        <fullName evidence="3">B box-type domain-containing protein</fullName>
    </recommendedName>
</protein>
<dbReference type="Pfam" id="PF22586">
    <property type="entry name" value="ANCHR-like_BBOX"/>
    <property type="match status" value="1"/>
</dbReference>
<dbReference type="Proteomes" id="UP001527925">
    <property type="component" value="Unassembled WGS sequence"/>
</dbReference>
<gene>
    <name evidence="4" type="ORF">HK105_204929</name>
</gene>
<evidence type="ECO:0000256" key="1">
    <source>
        <dbReference type="PROSITE-ProRule" id="PRU00024"/>
    </source>
</evidence>
<dbReference type="PANTHER" id="PTHR31560">
    <property type="entry name" value="UPF0652 PROTEIN C16A11.03C-RELATED"/>
    <property type="match status" value="1"/>
</dbReference>
<sequence length="676" mass="75146">MVNSTSAFHVTTSRSSSPQPPLPQSQTPPPTQTPQQLAAAMGAAPSATAEPAGRRSAAESLGAILDGRLDAADLDDSAATDPMAVDADAAGPAAPAAGDDDAPTHARAPDGACVECEDQPAVVHCVQCADDFCGVCFSHQHRKGTRKQHTVRRIAGVEQPDAKAHGAAKKAQAAKTAQSADADAEAGAEETVDQFLESAASLGSLSTTQATGSNWFLERSKYIPLRLAVNERKFLRLLEAALNVSEYTDKIDVLVYSNKAKRIVAQIKELCSILSGLVLAADYKVGQELFQDRDFQSNAEFFQDIFELGRRHKIMNPEKMRGSYGKLVYMLQDAQIPEVREMLQFSCVKPIRTVYNVLNERNGLRVLQDELVHTATLEIVSEGKSRQQIQHEIKQKERAIEMLARKYSSSSLESELIRQCLYSIGDNHAFLRTNRDPCDKMIEYLQKYFDPRKVETGYSLAIQAGRGGARLSHGHEKQYQYVLQSLTLWREVLHEMFMLWTLAEEDLLEESNYYRLRDTGQGLNRVQAAPRVSRVMHTILHRAQQRVGHWVGSSVIHLGDHNVPNALMFIDKYTQIYRILLPIVTTLSKLNEIGRDRSLQEYIDSAFGSTESAVKEILCDFFRHAFDGSGADNFFDAGSCIDGRLTSAWNWCSQLEKKPYFPLFLLTGFMGFDGQF</sequence>
<keyword evidence="1" id="KW-0863">Zinc-finger</keyword>
<keyword evidence="1" id="KW-0862">Zinc</keyword>
<evidence type="ECO:0000256" key="2">
    <source>
        <dbReference type="SAM" id="MobiDB-lite"/>
    </source>
</evidence>
<evidence type="ECO:0000313" key="5">
    <source>
        <dbReference type="Proteomes" id="UP001527925"/>
    </source>
</evidence>
<dbReference type="InterPro" id="IPR038446">
    <property type="entry name" value="CEBP_ZZ_sf"/>
</dbReference>
<feature type="compositionally biased region" description="Low complexity" evidence="2">
    <location>
        <begin position="33"/>
        <end position="51"/>
    </location>
</feature>
<proteinExistence type="predicted"/>
<feature type="region of interest" description="Disordered" evidence="2">
    <location>
        <begin position="158"/>
        <end position="184"/>
    </location>
</feature>
<feature type="compositionally biased region" description="Low complexity" evidence="2">
    <location>
        <begin position="169"/>
        <end position="181"/>
    </location>
</feature>
<feature type="region of interest" description="Disordered" evidence="2">
    <location>
        <begin position="88"/>
        <end position="109"/>
    </location>
</feature>
<organism evidence="4 5">
    <name type="scientific">Polyrhizophydium stewartii</name>
    <dbReference type="NCBI Taxonomy" id="2732419"/>
    <lineage>
        <taxon>Eukaryota</taxon>
        <taxon>Fungi</taxon>
        <taxon>Fungi incertae sedis</taxon>
        <taxon>Chytridiomycota</taxon>
        <taxon>Chytridiomycota incertae sedis</taxon>
        <taxon>Chytridiomycetes</taxon>
        <taxon>Rhizophydiales</taxon>
        <taxon>Rhizophydiales incertae sedis</taxon>
        <taxon>Polyrhizophydium</taxon>
    </lineage>
</organism>
<dbReference type="CDD" id="cd20208">
    <property type="entry name" value="Bbox1_DUF2009"/>
    <property type="match status" value="1"/>
</dbReference>
<feature type="compositionally biased region" description="Pro residues" evidence="2">
    <location>
        <begin position="18"/>
        <end position="32"/>
    </location>
</feature>
<feature type="region of interest" description="Disordered" evidence="2">
    <location>
        <begin position="1"/>
        <end position="59"/>
    </location>
</feature>
<name>A0ABR4N7M4_9FUNG</name>
<feature type="compositionally biased region" description="Low complexity" evidence="2">
    <location>
        <begin position="88"/>
        <end position="97"/>
    </location>
</feature>
<keyword evidence="5" id="KW-1185">Reference proteome</keyword>
<dbReference type="InterPro" id="IPR000315">
    <property type="entry name" value="Znf_B-box"/>
</dbReference>